<evidence type="ECO:0000256" key="6">
    <source>
        <dbReference type="ARBA" id="ARBA00022692"/>
    </source>
</evidence>
<feature type="transmembrane region" description="Helical" evidence="10">
    <location>
        <begin position="24"/>
        <end position="44"/>
    </location>
</feature>
<dbReference type="Proteomes" id="UP001461163">
    <property type="component" value="Unassembled WGS sequence"/>
</dbReference>
<organism evidence="11 12">
    <name type="scientific">Paraglaciecola mesophila</name>
    <dbReference type="NCBI Taxonomy" id="197222"/>
    <lineage>
        <taxon>Bacteria</taxon>
        <taxon>Pseudomonadati</taxon>
        <taxon>Pseudomonadota</taxon>
        <taxon>Gammaproteobacteria</taxon>
        <taxon>Alteromonadales</taxon>
        <taxon>Alteromonadaceae</taxon>
        <taxon>Paraglaciecola</taxon>
    </lineage>
</organism>
<dbReference type="InterPro" id="IPR045070">
    <property type="entry name" value="MATE_MepA-like"/>
</dbReference>
<evidence type="ECO:0000313" key="11">
    <source>
        <dbReference type="EMBL" id="MEM5497393.1"/>
    </source>
</evidence>
<feature type="transmembrane region" description="Helical" evidence="10">
    <location>
        <begin position="169"/>
        <end position="193"/>
    </location>
</feature>
<feature type="transmembrane region" description="Helical" evidence="10">
    <location>
        <begin position="107"/>
        <end position="129"/>
    </location>
</feature>
<evidence type="ECO:0000313" key="12">
    <source>
        <dbReference type="Proteomes" id="UP001461163"/>
    </source>
</evidence>
<comment type="subcellular location">
    <subcellularLocation>
        <location evidence="1">Cell inner membrane</location>
        <topology evidence="1">Multi-pass membrane protein</topology>
    </subcellularLocation>
</comment>
<dbReference type="InterPro" id="IPR051327">
    <property type="entry name" value="MATE_MepA_subfamily"/>
</dbReference>
<feature type="transmembrane region" description="Helical" evidence="10">
    <location>
        <begin position="390"/>
        <end position="409"/>
    </location>
</feature>
<feature type="transmembrane region" description="Helical" evidence="10">
    <location>
        <begin position="267"/>
        <end position="291"/>
    </location>
</feature>
<feature type="transmembrane region" description="Helical" evidence="10">
    <location>
        <begin position="421"/>
        <end position="442"/>
    </location>
</feature>
<sequence length="453" mass="48363">MLSPEISKLGSDASFSANDVGRTFWRFAVPSIIAMLVSGMYQVIDGVFVGYFVGESGLAGINLALPMLSVVIGFGLLVGMGGGSVLSNFRGKNNETAVNETLGTSMYLMLFGGLILGIVLSVLGGTMLHLQGGDNPPGEEYLALMSYGCVITIGATALPILIRNDNEPTLATLFIVFGALINIALDYTLIGLYGLGLEGAAMATLIAQVITCILCVGYFLRASRNIFVRLSAFNGRIALRVMQLGASGLVMFIYFGFTLSIHNTQLASYGGLTHVAAFSIVGYIASLYYFFAEGLAGGTQPPVSFYNGAKQYHKTLQTLTLATSVIIISGIAMVVVLNLFPTVFVGLFTHEQGLMAVAAKGLRLHLFTLYLDGLFFLVAIYFIAVEKAGAAMFVSLGNMLIQLPFLWLLPRQLGVEGVWLAVPLSNVVFACAVIPIFLHSIYKVKLSSDLQTV</sequence>
<dbReference type="CDD" id="cd13143">
    <property type="entry name" value="MATE_MepA_like"/>
    <property type="match status" value="1"/>
</dbReference>
<feature type="transmembrane region" description="Helical" evidence="10">
    <location>
        <begin position="64"/>
        <end position="86"/>
    </location>
</feature>
<keyword evidence="8 10" id="KW-0472">Membrane</keyword>
<evidence type="ECO:0000256" key="9">
    <source>
        <dbReference type="ARBA" id="ARBA00023251"/>
    </source>
</evidence>
<feature type="transmembrane region" description="Helical" evidence="10">
    <location>
        <begin position="364"/>
        <end position="383"/>
    </location>
</feature>
<dbReference type="NCBIfam" id="NF007130">
    <property type="entry name" value="PRK09575.1"/>
    <property type="match status" value="1"/>
</dbReference>
<protein>
    <recommendedName>
        <fullName evidence="3">Multidrug export protein MepA</fullName>
    </recommendedName>
</protein>
<evidence type="ECO:0000256" key="4">
    <source>
        <dbReference type="ARBA" id="ARBA00022448"/>
    </source>
</evidence>
<accession>A0ABU9SU14</accession>
<keyword evidence="7 10" id="KW-1133">Transmembrane helix</keyword>
<feature type="transmembrane region" description="Helical" evidence="10">
    <location>
        <begin position="199"/>
        <end position="220"/>
    </location>
</feature>
<gene>
    <name evidence="11" type="ORF">WNY77_08325</name>
</gene>
<evidence type="ECO:0000256" key="1">
    <source>
        <dbReference type="ARBA" id="ARBA00004429"/>
    </source>
</evidence>
<feature type="transmembrane region" description="Helical" evidence="10">
    <location>
        <begin position="141"/>
        <end position="162"/>
    </location>
</feature>
<feature type="transmembrane region" description="Helical" evidence="10">
    <location>
        <begin position="319"/>
        <end position="344"/>
    </location>
</feature>
<comment type="similarity">
    <text evidence="2">Belongs to the multi antimicrobial extrusion (MATE) (TC 2.A.66.1) family. MepA subfamily.</text>
</comment>
<evidence type="ECO:0000256" key="3">
    <source>
        <dbReference type="ARBA" id="ARBA00022106"/>
    </source>
</evidence>
<keyword evidence="5" id="KW-1003">Cell membrane</keyword>
<dbReference type="PANTHER" id="PTHR43823:SF3">
    <property type="entry name" value="MULTIDRUG EXPORT PROTEIN MEPA"/>
    <property type="match status" value="1"/>
</dbReference>
<name>A0ABU9SU14_9ALTE</name>
<keyword evidence="6 10" id="KW-0812">Transmembrane</keyword>
<reference evidence="11 12" key="1">
    <citation type="submission" date="2024-03" db="EMBL/GenBank/DDBJ databases">
        <title>Community enrichment and isolation of bacterial strains for fucoidan degradation.</title>
        <authorList>
            <person name="Sichert A."/>
        </authorList>
    </citation>
    <scope>NUCLEOTIDE SEQUENCE [LARGE SCALE GENOMIC DNA]</scope>
    <source>
        <strain evidence="11 12">AS12</strain>
    </source>
</reference>
<proteinExistence type="inferred from homology"/>
<evidence type="ECO:0000256" key="8">
    <source>
        <dbReference type="ARBA" id="ARBA00023136"/>
    </source>
</evidence>
<dbReference type="NCBIfam" id="TIGR00797">
    <property type="entry name" value="matE"/>
    <property type="match status" value="1"/>
</dbReference>
<dbReference type="InterPro" id="IPR002528">
    <property type="entry name" value="MATE_fam"/>
</dbReference>
<dbReference type="PIRSF" id="PIRSF006603">
    <property type="entry name" value="DinF"/>
    <property type="match status" value="1"/>
</dbReference>
<evidence type="ECO:0000256" key="10">
    <source>
        <dbReference type="SAM" id="Phobius"/>
    </source>
</evidence>
<keyword evidence="4" id="KW-0813">Transport</keyword>
<evidence type="ECO:0000256" key="2">
    <source>
        <dbReference type="ARBA" id="ARBA00008417"/>
    </source>
</evidence>
<evidence type="ECO:0000256" key="7">
    <source>
        <dbReference type="ARBA" id="ARBA00022989"/>
    </source>
</evidence>
<dbReference type="RefSeq" id="WP_342881434.1">
    <property type="nucleotide sequence ID" value="NZ_JBBMQS010000004.1"/>
</dbReference>
<dbReference type="Pfam" id="PF01554">
    <property type="entry name" value="MatE"/>
    <property type="match status" value="2"/>
</dbReference>
<evidence type="ECO:0000256" key="5">
    <source>
        <dbReference type="ARBA" id="ARBA00022475"/>
    </source>
</evidence>
<comment type="caution">
    <text evidence="11">The sequence shown here is derived from an EMBL/GenBank/DDBJ whole genome shotgun (WGS) entry which is preliminary data.</text>
</comment>
<keyword evidence="9" id="KW-0046">Antibiotic resistance</keyword>
<dbReference type="PANTHER" id="PTHR43823">
    <property type="entry name" value="SPORULATION PROTEIN YKVU"/>
    <property type="match status" value="1"/>
</dbReference>
<feature type="transmembrane region" description="Helical" evidence="10">
    <location>
        <begin position="241"/>
        <end position="261"/>
    </location>
</feature>
<dbReference type="EMBL" id="JBBMQS010000004">
    <property type="protein sequence ID" value="MEM5497393.1"/>
    <property type="molecule type" value="Genomic_DNA"/>
</dbReference>
<keyword evidence="12" id="KW-1185">Reference proteome</keyword>
<dbReference type="InterPro" id="IPR048279">
    <property type="entry name" value="MdtK-like"/>
</dbReference>